<comment type="caution">
    <text evidence="2">The sequence shown here is derived from an EMBL/GenBank/DDBJ whole genome shotgun (WGS) entry which is preliminary data.</text>
</comment>
<sequence length="443" mass="48307">MALLFVAACTATEPLRPPPPAPDLPPMRQFSGSPAPLPTRPNTQVARDFLDLAFRLETGEALPVLTRFEQPVTIRVTGPAPPTLERDLDALIRRLKREAGISVIRVPAGGPAQITVQPVTRRELQRSVPGAACFVVPRVQSWAEFRNRRNRRALDWSTLNRRETAAIFLPADVSPQDVRDCLHEELAQALGPLNDLYRLPDSIFNDDNIHAVLTSFDMLILRAFYAPELQNGMTREEAARRLPALLARLNPAGEHVQAPPLPPTPKAWVSAIETALGPGARPPARRNAAARAVSIARKAGLMDHRLAFSLFARAYLTPPEQAARRLSLLAAAGALFRSDPATRLHAAHVEAQLAGVALAGDRANLALKLTRENIPMARRHQNAGLLSALMMIEAAALERTGQPATATRTEALSWARYGLGDRDANARIGEIDALITLLQQARD</sequence>
<dbReference type="AlphaFoldDB" id="A0A2T5BVQ8"/>
<name>A0A2T5BVQ8_9RHOB</name>
<dbReference type="InterPro" id="IPR021323">
    <property type="entry name" value="DUF2927"/>
</dbReference>
<feature type="compositionally biased region" description="Pro residues" evidence="1">
    <location>
        <begin position="15"/>
        <end position="25"/>
    </location>
</feature>
<dbReference type="EMBL" id="QAAA01000002">
    <property type="protein sequence ID" value="PTN03652.1"/>
    <property type="molecule type" value="Genomic_DNA"/>
</dbReference>
<reference evidence="2 3" key="1">
    <citation type="submission" date="2018-04" db="EMBL/GenBank/DDBJ databases">
        <title>Genomic Encyclopedia of Archaeal and Bacterial Type Strains, Phase II (KMG-II): from individual species to whole genera.</title>
        <authorList>
            <person name="Goeker M."/>
        </authorList>
    </citation>
    <scope>NUCLEOTIDE SEQUENCE [LARGE SCALE GENOMIC DNA]</scope>
    <source>
        <strain evidence="2 3">DSM 18064</strain>
    </source>
</reference>
<dbReference type="Proteomes" id="UP000243859">
    <property type="component" value="Unassembled WGS sequence"/>
</dbReference>
<accession>A0A2T5BVQ8</accession>
<feature type="region of interest" description="Disordered" evidence="1">
    <location>
        <begin position="12"/>
        <end position="40"/>
    </location>
</feature>
<dbReference type="RefSeq" id="WP_107890926.1">
    <property type="nucleotide sequence ID" value="NZ_QAAA01000002.1"/>
</dbReference>
<organism evidence="2 3">
    <name type="scientific">Rhodovulum imhoffii</name>
    <dbReference type="NCBI Taxonomy" id="365340"/>
    <lineage>
        <taxon>Bacteria</taxon>
        <taxon>Pseudomonadati</taxon>
        <taxon>Pseudomonadota</taxon>
        <taxon>Alphaproteobacteria</taxon>
        <taxon>Rhodobacterales</taxon>
        <taxon>Paracoccaceae</taxon>
        <taxon>Rhodovulum</taxon>
    </lineage>
</organism>
<proteinExistence type="predicted"/>
<protein>
    <recommendedName>
        <fullName evidence="4">DUF2927 family protein</fullName>
    </recommendedName>
</protein>
<evidence type="ECO:0000313" key="2">
    <source>
        <dbReference type="EMBL" id="PTN03652.1"/>
    </source>
</evidence>
<evidence type="ECO:0008006" key="4">
    <source>
        <dbReference type="Google" id="ProtNLM"/>
    </source>
</evidence>
<keyword evidence="3" id="KW-1185">Reference proteome</keyword>
<evidence type="ECO:0000313" key="3">
    <source>
        <dbReference type="Proteomes" id="UP000243859"/>
    </source>
</evidence>
<dbReference type="OrthoDB" id="7823193at2"/>
<dbReference type="Pfam" id="PF11150">
    <property type="entry name" value="DUF2927"/>
    <property type="match status" value="1"/>
</dbReference>
<gene>
    <name evidence="2" type="ORF">C8N32_102179</name>
</gene>
<evidence type="ECO:0000256" key="1">
    <source>
        <dbReference type="SAM" id="MobiDB-lite"/>
    </source>
</evidence>